<sequence length="109" mass="12305">MKEQVFKIGEEVTCKIDGTKGYIVEYFDAVMVNFEGKLKVIPQRSIVEDGKGSAFFRDLSRKGQIIDKKTFYVVHLANGQLKIATSEILLKGHKKVMPVFSGKKLIKPK</sequence>
<organism evidence="1">
    <name type="scientific">marine sediment metagenome</name>
    <dbReference type="NCBI Taxonomy" id="412755"/>
    <lineage>
        <taxon>unclassified sequences</taxon>
        <taxon>metagenomes</taxon>
        <taxon>ecological metagenomes</taxon>
    </lineage>
</organism>
<dbReference type="EMBL" id="LAZR01051133">
    <property type="protein sequence ID" value="KKK85815.1"/>
    <property type="molecule type" value="Genomic_DNA"/>
</dbReference>
<dbReference type="AlphaFoldDB" id="A0A0F8ZIE3"/>
<name>A0A0F8ZIE3_9ZZZZ</name>
<evidence type="ECO:0000313" key="1">
    <source>
        <dbReference type="EMBL" id="KKK85815.1"/>
    </source>
</evidence>
<gene>
    <name evidence="1" type="ORF">LCGC14_2769490</name>
</gene>
<accession>A0A0F8ZIE3</accession>
<proteinExistence type="predicted"/>
<protein>
    <submittedName>
        <fullName evidence="1">Uncharacterized protein</fullName>
    </submittedName>
</protein>
<comment type="caution">
    <text evidence="1">The sequence shown here is derived from an EMBL/GenBank/DDBJ whole genome shotgun (WGS) entry which is preliminary data.</text>
</comment>
<reference evidence="1" key="1">
    <citation type="journal article" date="2015" name="Nature">
        <title>Complex archaea that bridge the gap between prokaryotes and eukaryotes.</title>
        <authorList>
            <person name="Spang A."/>
            <person name="Saw J.H."/>
            <person name="Jorgensen S.L."/>
            <person name="Zaremba-Niedzwiedzka K."/>
            <person name="Martijn J."/>
            <person name="Lind A.E."/>
            <person name="van Eijk R."/>
            <person name="Schleper C."/>
            <person name="Guy L."/>
            <person name="Ettema T.J."/>
        </authorList>
    </citation>
    <scope>NUCLEOTIDE SEQUENCE</scope>
</reference>